<accession>A0A9W8A3R0</accession>
<proteinExistence type="predicted"/>
<organism evidence="1 2">
    <name type="scientific">Mycoemilia scoparia</name>
    <dbReference type="NCBI Taxonomy" id="417184"/>
    <lineage>
        <taxon>Eukaryota</taxon>
        <taxon>Fungi</taxon>
        <taxon>Fungi incertae sedis</taxon>
        <taxon>Zoopagomycota</taxon>
        <taxon>Kickxellomycotina</taxon>
        <taxon>Kickxellomycetes</taxon>
        <taxon>Kickxellales</taxon>
        <taxon>Kickxellaceae</taxon>
        <taxon>Mycoemilia</taxon>
    </lineage>
</organism>
<dbReference type="EMBL" id="JANBPU010000001">
    <property type="protein sequence ID" value="KAJ1922213.1"/>
    <property type="molecule type" value="Genomic_DNA"/>
</dbReference>
<name>A0A9W8A3R0_9FUNG</name>
<evidence type="ECO:0000313" key="2">
    <source>
        <dbReference type="Proteomes" id="UP001150538"/>
    </source>
</evidence>
<protein>
    <submittedName>
        <fullName evidence="1">Uncharacterized protein</fullName>
    </submittedName>
</protein>
<dbReference type="Proteomes" id="UP001150538">
    <property type="component" value="Unassembled WGS sequence"/>
</dbReference>
<sequence length="573" mass="66080">MLETQSCENKTILELKKHSDIGGMPSKKIPAIVRLPKTLKETIIHMLYEEMRYSDSTLVFPEEMAEWSQILLRLESSYKAVCPILDFEKVVQDKNRELTSQLSIISTSWHTTPLLGNDSVDGKLVELLKLGWPNVRRLEILYRKNFDFEKILSLVNWCLPKTMTIKVKIASEEAAEFIKQVYLNSPRVRHLKLVPMQNIRPTKRTTVYSNADSVNQKLISVLEGCPNWLMSLDLICSFSCPELLATIQRTQSHMQLLSLCANVDTFGIMDPSIPLNITSLDIFLLCVTSISDKLAFDTRCFPILSELHIRETRSISDTPVVPPPRLFENIFMYEWKSIRLLTMPRISDAIAIKISKNCPGLQTLNIVTDPFLKHSILRSSDVDSSESEGNYTDSDNDFSQFTNRGLEAITKRLINMKEIVIGGKYSDIEHELSLPYSQQSLEHNNLNGQISVVNRFSKWNCANLKTLEIYKWNIDLKSVGYLLHQLPLLREFYLELRQDCSPSDLSKWPERHSLTFITIDIYGYEDFTINIINDMLKRLPDLKRMDIYNTPHNTAIREKLVRAYSNINIKFMI</sequence>
<dbReference type="AlphaFoldDB" id="A0A9W8A3R0"/>
<dbReference type="InterPro" id="IPR032675">
    <property type="entry name" value="LRR_dom_sf"/>
</dbReference>
<reference evidence="1" key="1">
    <citation type="submission" date="2022-07" db="EMBL/GenBank/DDBJ databases">
        <title>Phylogenomic reconstructions and comparative analyses of Kickxellomycotina fungi.</title>
        <authorList>
            <person name="Reynolds N.K."/>
            <person name="Stajich J.E."/>
            <person name="Barry K."/>
            <person name="Grigoriev I.V."/>
            <person name="Crous P."/>
            <person name="Smith M.E."/>
        </authorList>
    </citation>
    <scope>NUCLEOTIDE SEQUENCE</scope>
    <source>
        <strain evidence="1">NBRC 100468</strain>
    </source>
</reference>
<gene>
    <name evidence="1" type="ORF">H4219_000075</name>
</gene>
<evidence type="ECO:0000313" key="1">
    <source>
        <dbReference type="EMBL" id="KAJ1922213.1"/>
    </source>
</evidence>
<dbReference type="Gene3D" id="3.80.10.10">
    <property type="entry name" value="Ribonuclease Inhibitor"/>
    <property type="match status" value="2"/>
</dbReference>
<keyword evidence="2" id="KW-1185">Reference proteome</keyword>
<dbReference type="SUPFAM" id="SSF52047">
    <property type="entry name" value="RNI-like"/>
    <property type="match status" value="1"/>
</dbReference>
<comment type="caution">
    <text evidence="1">The sequence shown here is derived from an EMBL/GenBank/DDBJ whole genome shotgun (WGS) entry which is preliminary data.</text>
</comment>